<keyword evidence="4" id="KW-1185">Reference proteome</keyword>
<dbReference type="Proteomes" id="UP000800092">
    <property type="component" value="Unassembled WGS sequence"/>
</dbReference>
<name>A0A6A6H6K9_VIRVR</name>
<feature type="region of interest" description="Disordered" evidence="1">
    <location>
        <begin position="265"/>
        <end position="287"/>
    </location>
</feature>
<proteinExistence type="predicted"/>
<dbReference type="EMBL" id="ML991805">
    <property type="protein sequence ID" value="KAF2233587.1"/>
    <property type="molecule type" value="Genomic_DNA"/>
</dbReference>
<protein>
    <recommendedName>
        <fullName evidence="5">LPXTG-domain-containing protein</fullName>
    </recommendedName>
</protein>
<evidence type="ECO:0000313" key="4">
    <source>
        <dbReference type="Proteomes" id="UP000800092"/>
    </source>
</evidence>
<sequence>MSNLYPLNTGTDGQLTSWIALTTTWRPTNPSLKCRSSYRLDGPSLMAYDPAYGIDIDQTVVCQPPQVTTWWGGPEGPGVLVATGSQHTALSIGPIVCPEDFSTILSTVQEGSSTHAMCCPSDYYLANKPPGSFGGDCLSDVSSGDVLTYASTLEGSSTDWTIVTTTLSQSSTVGAIAVVGWNIGQLAQTPSLTSSALVTTPADFPTVSSTPSVVPSIIASSNTSSSGLSAGAKAGIGVGAALGVLGFLALLGALFVVRRRKHRSTKKDVGAEHPYGFKPELSGEGARRAEMANNYPKREGTQTTSLFELPVEERPLELPTVIGMDNVRKS</sequence>
<evidence type="ECO:0000256" key="2">
    <source>
        <dbReference type="SAM" id="Phobius"/>
    </source>
</evidence>
<feature type="transmembrane region" description="Helical" evidence="2">
    <location>
        <begin position="234"/>
        <end position="257"/>
    </location>
</feature>
<reference evidence="3" key="1">
    <citation type="journal article" date="2020" name="Stud. Mycol.">
        <title>101 Dothideomycetes genomes: a test case for predicting lifestyles and emergence of pathogens.</title>
        <authorList>
            <person name="Haridas S."/>
            <person name="Albert R."/>
            <person name="Binder M."/>
            <person name="Bloem J."/>
            <person name="Labutti K."/>
            <person name="Salamov A."/>
            <person name="Andreopoulos B."/>
            <person name="Baker S."/>
            <person name="Barry K."/>
            <person name="Bills G."/>
            <person name="Bluhm B."/>
            <person name="Cannon C."/>
            <person name="Castanera R."/>
            <person name="Culley D."/>
            <person name="Daum C."/>
            <person name="Ezra D."/>
            <person name="Gonzalez J."/>
            <person name="Henrissat B."/>
            <person name="Kuo A."/>
            <person name="Liang C."/>
            <person name="Lipzen A."/>
            <person name="Lutzoni F."/>
            <person name="Magnuson J."/>
            <person name="Mondo S."/>
            <person name="Nolan M."/>
            <person name="Ohm R."/>
            <person name="Pangilinan J."/>
            <person name="Park H.-J."/>
            <person name="Ramirez L."/>
            <person name="Alfaro M."/>
            <person name="Sun H."/>
            <person name="Tritt A."/>
            <person name="Yoshinaga Y."/>
            <person name="Zwiers L.-H."/>
            <person name="Turgeon B."/>
            <person name="Goodwin S."/>
            <person name="Spatafora J."/>
            <person name="Crous P."/>
            <person name="Grigoriev I."/>
        </authorList>
    </citation>
    <scope>NUCLEOTIDE SEQUENCE</scope>
    <source>
        <strain evidence="3">Tuck. ex Michener</strain>
    </source>
</reference>
<keyword evidence="2" id="KW-0812">Transmembrane</keyword>
<keyword evidence="2" id="KW-0472">Membrane</keyword>
<dbReference type="AlphaFoldDB" id="A0A6A6H6K9"/>
<organism evidence="3 4">
    <name type="scientific">Viridothelium virens</name>
    <name type="common">Speckled blister lichen</name>
    <name type="synonym">Trypethelium virens</name>
    <dbReference type="NCBI Taxonomy" id="1048519"/>
    <lineage>
        <taxon>Eukaryota</taxon>
        <taxon>Fungi</taxon>
        <taxon>Dikarya</taxon>
        <taxon>Ascomycota</taxon>
        <taxon>Pezizomycotina</taxon>
        <taxon>Dothideomycetes</taxon>
        <taxon>Dothideomycetes incertae sedis</taxon>
        <taxon>Trypetheliales</taxon>
        <taxon>Trypetheliaceae</taxon>
        <taxon>Viridothelium</taxon>
    </lineage>
</organism>
<accession>A0A6A6H6K9</accession>
<dbReference type="OrthoDB" id="4497263at2759"/>
<evidence type="ECO:0000256" key="1">
    <source>
        <dbReference type="SAM" id="MobiDB-lite"/>
    </source>
</evidence>
<gene>
    <name evidence="3" type="ORF">EV356DRAFT_533590</name>
</gene>
<keyword evidence="2" id="KW-1133">Transmembrane helix</keyword>
<evidence type="ECO:0000313" key="3">
    <source>
        <dbReference type="EMBL" id="KAF2233587.1"/>
    </source>
</evidence>
<evidence type="ECO:0008006" key="5">
    <source>
        <dbReference type="Google" id="ProtNLM"/>
    </source>
</evidence>